<evidence type="ECO:0000313" key="2">
    <source>
        <dbReference type="EMBL" id="AKS05588.1"/>
    </source>
</evidence>
<protein>
    <submittedName>
        <fullName evidence="2">Uncharacterized protein</fullName>
    </submittedName>
</protein>
<dbReference type="RefSeq" id="WP_049709302.1">
    <property type="nucleotide sequence ID" value="NZ_CP011507.1"/>
</dbReference>
<keyword evidence="1" id="KW-1133">Transmembrane helix</keyword>
<dbReference type="EMBL" id="CP011507">
    <property type="protein sequence ID" value="AKS05588.1"/>
    <property type="molecule type" value="Genomic_DNA"/>
</dbReference>
<dbReference type="AlphaFoldDB" id="A0A0H5A6K4"/>
<dbReference type="Proteomes" id="UP000036608">
    <property type="component" value="Chromosome"/>
</dbReference>
<sequence>MPASAPLSLFKLSVAIAVGVWLGFIAIVLTTWLASRYLFPQSLAPVAQAVQQLGKPAVVAPPEPPNRLFEQYQQNLQKQEQQQTLDQARSNARNLSNPKCQFWLQQDQNAPNEKTRANVLQFCD</sequence>
<keyword evidence="1" id="KW-0812">Transmembrane</keyword>
<reference evidence="3" key="2">
    <citation type="submission" date="2015-05" db="EMBL/GenBank/DDBJ databases">
        <authorList>
            <person name="Swarnkar M.K."/>
            <person name="Vyas P."/>
            <person name="Rahi P."/>
            <person name="Thakur R."/>
            <person name="Thakur N."/>
            <person name="Singh A.K."/>
            <person name="Gulati A."/>
        </authorList>
    </citation>
    <scope>NUCLEOTIDE SEQUENCE [LARGE SCALE GENOMIC DNA]</scope>
    <source>
        <strain evidence="3">745</strain>
    </source>
</reference>
<dbReference type="KEGG" id="ptv:AA957_05560"/>
<dbReference type="OrthoDB" id="7011026at2"/>
<evidence type="ECO:0000313" key="3">
    <source>
        <dbReference type="Proteomes" id="UP000036608"/>
    </source>
</evidence>
<organism evidence="2 3">
    <name type="scientific">Pseudomonas trivialis</name>
    <dbReference type="NCBI Taxonomy" id="200450"/>
    <lineage>
        <taxon>Bacteria</taxon>
        <taxon>Pseudomonadati</taxon>
        <taxon>Pseudomonadota</taxon>
        <taxon>Gammaproteobacteria</taxon>
        <taxon>Pseudomonadales</taxon>
        <taxon>Pseudomonadaceae</taxon>
        <taxon>Pseudomonas</taxon>
    </lineage>
</organism>
<dbReference type="PATRIC" id="fig|200450.3.peg.1150"/>
<keyword evidence="1" id="KW-0472">Membrane</keyword>
<accession>A0A0H5A6K4</accession>
<evidence type="ECO:0000256" key="1">
    <source>
        <dbReference type="SAM" id="Phobius"/>
    </source>
</evidence>
<gene>
    <name evidence="2" type="ORF">AA957_05560</name>
</gene>
<feature type="transmembrane region" description="Helical" evidence="1">
    <location>
        <begin position="12"/>
        <end position="34"/>
    </location>
</feature>
<reference evidence="2 3" key="1">
    <citation type="journal article" date="2015" name="Genome Announc.">
        <title>Complete Genome Sequence of the Rhizobacterium Pseudomonas trivialis Strain IHBB745 with Multiple Plant Growth-Promoting Activities and Tolerance to Desiccation and Alkalinity.</title>
        <authorList>
            <person name="Gulati A."/>
            <person name="Swarnkar M.K."/>
            <person name="Vyas P."/>
            <person name="Rahi P."/>
            <person name="Thakur R."/>
            <person name="Thakur N."/>
            <person name="Singh A.K."/>
        </authorList>
    </citation>
    <scope>NUCLEOTIDE SEQUENCE [LARGE SCALE GENOMIC DNA]</scope>
    <source>
        <strain evidence="3">745</strain>
    </source>
</reference>
<name>A0A0H5A6K4_9PSED</name>
<proteinExistence type="predicted"/>